<dbReference type="STRING" id="216938.SHELI_v1c11210"/>
<protein>
    <submittedName>
        <fullName evidence="2">Uncharacterized protein</fullName>
    </submittedName>
</protein>
<reference evidence="2 3" key="1">
    <citation type="submission" date="2016-08" db="EMBL/GenBank/DDBJ databases">
        <title>Complete genome sequence of Spiroplasma helicoides TABS-2 (DSM 22551).</title>
        <authorList>
            <person name="Shen W.-Y."/>
            <person name="Lo W.-S."/>
            <person name="Lai Y.-C."/>
            <person name="Kuo C.-H."/>
        </authorList>
    </citation>
    <scope>NUCLEOTIDE SEQUENCE [LARGE SCALE GENOMIC DNA]</scope>
    <source>
        <strain evidence="2 3">TABS-2</strain>
    </source>
</reference>
<dbReference type="AlphaFoldDB" id="A0A1B3SMA6"/>
<dbReference type="KEGG" id="shj:SHELI_v1c11210"/>
<evidence type="ECO:0000313" key="2">
    <source>
        <dbReference type="EMBL" id="AOG61068.1"/>
    </source>
</evidence>
<keyword evidence="1" id="KW-0812">Transmembrane</keyword>
<accession>A0A1B3SMA6</accession>
<name>A0A1B3SMA6_9MOLU</name>
<keyword evidence="1" id="KW-0472">Membrane</keyword>
<keyword evidence="3" id="KW-1185">Reference proteome</keyword>
<dbReference type="Proteomes" id="UP000094378">
    <property type="component" value="Chromosome"/>
</dbReference>
<keyword evidence="1" id="KW-1133">Transmembrane helix</keyword>
<feature type="transmembrane region" description="Helical" evidence="1">
    <location>
        <begin position="37"/>
        <end position="57"/>
    </location>
</feature>
<sequence>MIDNSQIIKKYELDEFIDFDKIHVKADHLDQKTKNKAYILIALNVFILIAFFVLIWVNSLFIDFKTKMVLIIKVQWFFMH</sequence>
<evidence type="ECO:0000313" key="3">
    <source>
        <dbReference type="Proteomes" id="UP000094378"/>
    </source>
</evidence>
<evidence type="ECO:0000256" key="1">
    <source>
        <dbReference type="SAM" id="Phobius"/>
    </source>
</evidence>
<gene>
    <name evidence="2" type="ORF">SHELI_v1c11210</name>
</gene>
<dbReference type="EMBL" id="CP017015">
    <property type="protein sequence ID" value="AOG61068.1"/>
    <property type="molecule type" value="Genomic_DNA"/>
</dbReference>
<organism evidence="2 3">
    <name type="scientific">Spiroplasma helicoides</name>
    <dbReference type="NCBI Taxonomy" id="216938"/>
    <lineage>
        <taxon>Bacteria</taxon>
        <taxon>Bacillati</taxon>
        <taxon>Mycoplasmatota</taxon>
        <taxon>Mollicutes</taxon>
        <taxon>Entomoplasmatales</taxon>
        <taxon>Spiroplasmataceae</taxon>
        <taxon>Spiroplasma</taxon>
    </lineage>
</organism>
<dbReference type="RefSeq" id="WP_069117502.1">
    <property type="nucleotide sequence ID" value="NZ_CP017015.1"/>
</dbReference>
<proteinExistence type="predicted"/>